<dbReference type="PROSITE" id="PS51257">
    <property type="entry name" value="PROKAR_LIPOPROTEIN"/>
    <property type="match status" value="1"/>
</dbReference>
<proteinExistence type="predicted"/>
<reference evidence="4" key="1">
    <citation type="submission" date="2022-05" db="EMBL/GenBank/DDBJ databases">
        <title>Complete genome sequence of toluene-degrading Gulosibacter sediminis strain ACHW.36C.</title>
        <authorList>
            <person name="Wai A.C."/>
            <person name="Lai G.K."/>
            <person name="Griffin S.D."/>
            <person name="Leung F.C."/>
        </authorList>
    </citation>
    <scope>NUCLEOTIDE SEQUENCE [LARGE SCALE GENOMIC DNA]</scope>
    <source>
        <strain evidence="4">ACHW.36C</strain>
    </source>
</reference>
<evidence type="ECO:0000313" key="4">
    <source>
        <dbReference type="EMBL" id="UQN15102.1"/>
    </source>
</evidence>
<dbReference type="InterPro" id="IPR036331">
    <property type="entry name" value="Chagasin-like_sf"/>
</dbReference>
<evidence type="ECO:0000256" key="3">
    <source>
        <dbReference type="SAM" id="SignalP"/>
    </source>
</evidence>
<dbReference type="EMBL" id="CP097160">
    <property type="protein sequence ID" value="UQN15102.1"/>
    <property type="molecule type" value="Genomic_DNA"/>
</dbReference>
<keyword evidence="1 4" id="KW-0646">Protease inhibitor</keyword>
<feature type="chain" id="PRO_5046997397" evidence="3">
    <location>
        <begin position="28"/>
        <end position="155"/>
    </location>
</feature>
<accession>A0ABY4MYF5</accession>
<dbReference type="GO" id="GO:0030414">
    <property type="term" value="F:peptidase inhibitor activity"/>
    <property type="evidence" value="ECO:0007669"/>
    <property type="project" value="UniProtKB-KW"/>
</dbReference>
<evidence type="ECO:0000256" key="1">
    <source>
        <dbReference type="ARBA" id="ARBA00022690"/>
    </source>
</evidence>
<feature type="signal peptide" evidence="3">
    <location>
        <begin position="1"/>
        <end position="27"/>
    </location>
</feature>
<protein>
    <submittedName>
        <fullName evidence="4">Protease inhibitor I42 family protein</fullName>
    </submittedName>
</protein>
<keyword evidence="2" id="KW-0789">Thiol protease inhibitor</keyword>
<keyword evidence="3" id="KW-0732">Signal</keyword>
<gene>
    <name evidence="4" type="ORF">M3M28_01135</name>
</gene>
<organism evidence="4">
    <name type="scientific">Gulosibacter sediminis</name>
    <dbReference type="NCBI Taxonomy" id="1729695"/>
    <lineage>
        <taxon>Bacteria</taxon>
        <taxon>Bacillati</taxon>
        <taxon>Actinomycetota</taxon>
        <taxon>Actinomycetes</taxon>
        <taxon>Micrococcales</taxon>
        <taxon>Microbacteriaceae</taxon>
        <taxon>Gulosibacter</taxon>
    </lineage>
</organism>
<evidence type="ECO:0000256" key="2">
    <source>
        <dbReference type="ARBA" id="ARBA00022704"/>
    </source>
</evidence>
<dbReference type="Gene3D" id="2.60.40.2020">
    <property type="match status" value="1"/>
</dbReference>
<sequence length="155" mass="15922">MPKSKSLLALATTLTIAALAVTGCAQASDPDSTDANGDAQNNGDFTVDVTADYTDDEVTLAEGDVLEVNFGTINTSIGDEWGITAQPDSDIVVSTVRPGDPNATAVAPGSDTEFSLYFEAVGTGETSVTFQYSYRGTATTPAEGPGSTTLTIKVE</sequence>
<name>A0ABY4MYF5_9MICO</name>